<accession>A0A1C7MWC6</accession>
<reference evidence="1 2" key="1">
    <citation type="submission" date="2016-03" db="EMBL/GenBank/DDBJ databases">
        <title>Whole genome sequencing of Grifola frondosa 9006-11.</title>
        <authorList>
            <person name="Min B."/>
            <person name="Park H."/>
            <person name="Kim J.-G."/>
            <person name="Cho H."/>
            <person name="Oh Y.-L."/>
            <person name="Kong W.-S."/>
            <person name="Choi I.-G."/>
        </authorList>
    </citation>
    <scope>NUCLEOTIDE SEQUENCE [LARGE SCALE GENOMIC DNA]</scope>
    <source>
        <strain evidence="1 2">9006-11</strain>
    </source>
</reference>
<protein>
    <submittedName>
        <fullName evidence="1">Uncharacterized protein</fullName>
    </submittedName>
</protein>
<dbReference type="Proteomes" id="UP000092993">
    <property type="component" value="Unassembled WGS sequence"/>
</dbReference>
<organism evidence="1 2">
    <name type="scientific">Grifola frondosa</name>
    <name type="common">Maitake</name>
    <name type="synonym">Polyporus frondosus</name>
    <dbReference type="NCBI Taxonomy" id="5627"/>
    <lineage>
        <taxon>Eukaryota</taxon>
        <taxon>Fungi</taxon>
        <taxon>Dikarya</taxon>
        <taxon>Basidiomycota</taxon>
        <taxon>Agaricomycotina</taxon>
        <taxon>Agaricomycetes</taxon>
        <taxon>Polyporales</taxon>
        <taxon>Grifolaceae</taxon>
        <taxon>Grifola</taxon>
    </lineage>
</organism>
<evidence type="ECO:0000313" key="2">
    <source>
        <dbReference type="Proteomes" id="UP000092993"/>
    </source>
</evidence>
<gene>
    <name evidence="1" type="ORF">A0H81_00034</name>
</gene>
<keyword evidence="2" id="KW-1185">Reference proteome</keyword>
<sequence>MLVNYLANIFIPDLSAGKLLLSEHIVSTNLGLLLNEPVHQLLALVIVKHYHLNAPTSKKLFVSLEKPLTDVGHQRFVRERTVVFVWYDDHR</sequence>
<evidence type="ECO:0000313" key="1">
    <source>
        <dbReference type="EMBL" id="OBZ79364.1"/>
    </source>
</evidence>
<proteinExistence type="predicted"/>
<dbReference type="EMBL" id="LUGG01000001">
    <property type="protein sequence ID" value="OBZ79364.1"/>
    <property type="molecule type" value="Genomic_DNA"/>
</dbReference>
<name>A0A1C7MWC6_GRIFR</name>
<dbReference type="AlphaFoldDB" id="A0A1C7MWC6"/>
<comment type="caution">
    <text evidence="1">The sequence shown here is derived from an EMBL/GenBank/DDBJ whole genome shotgun (WGS) entry which is preliminary data.</text>
</comment>